<sequence length="344" mass="38716">MKKIVFLSVLLLVLLSACSSYKPRLILSEQIFQQGQVDFKQCHASTIQSIGKDSLLVAWFGGTHESNPDVVIWSSLFANGQWQPPLQIADGIVGDTRYPTWNPVLYQYPSSDSLYLYYKVGPNPREWAGYVKYSLDSGRHWSAASRLPAKVLGPIKNRPLTLADGLTLSPSSTESKDEIWKAHIEVSRDQGKTWTISPIRPDTSIQVIQPSIIEHADGRIQVLCRSKENQVMTAFSSDQGQTWGPWQSTNLLNPNAATDAIRLKNGMFMIVYNPSTAGKQWWEGRTQLHVATSKDGLQWKDRLTLENGVEGDEYSYPTIIQDKSGLIHITYTWNRKGIKHVVIK</sequence>
<dbReference type="Proteomes" id="UP000308196">
    <property type="component" value="Chromosome"/>
</dbReference>
<dbReference type="InterPro" id="IPR011040">
    <property type="entry name" value="Sialidase"/>
</dbReference>
<reference evidence="2 3" key="1">
    <citation type="submission" date="2019-05" db="EMBL/GenBank/DDBJ databases">
        <authorList>
            <consortium name="Pathogen Informatics"/>
        </authorList>
    </citation>
    <scope>NUCLEOTIDE SEQUENCE [LARGE SCALE GENOMIC DNA]</scope>
    <source>
        <strain evidence="2 3">NCTC11429</strain>
    </source>
</reference>
<organism evidence="2 3">
    <name type="scientific">Sphingobacterium thalpophilum</name>
    <dbReference type="NCBI Taxonomy" id="259"/>
    <lineage>
        <taxon>Bacteria</taxon>
        <taxon>Pseudomonadati</taxon>
        <taxon>Bacteroidota</taxon>
        <taxon>Sphingobacteriia</taxon>
        <taxon>Sphingobacteriales</taxon>
        <taxon>Sphingobacteriaceae</taxon>
        <taxon>Sphingobacterium</taxon>
    </lineage>
</organism>
<dbReference type="CDD" id="cd15482">
    <property type="entry name" value="Sialidase_non-viral"/>
    <property type="match status" value="1"/>
</dbReference>
<evidence type="ECO:0000313" key="2">
    <source>
        <dbReference type="EMBL" id="VTR31576.1"/>
    </source>
</evidence>
<dbReference type="AlphaFoldDB" id="A0A4U9UEQ7"/>
<dbReference type="SUPFAM" id="SSF50939">
    <property type="entry name" value="Sialidases"/>
    <property type="match status" value="1"/>
</dbReference>
<dbReference type="PROSITE" id="PS51257">
    <property type="entry name" value="PROKAR_LIPOPROTEIN"/>
    <property type="match status" value="1"/>
</dbReference>
<evidence type="ECO:0000259" key="1">
    <source>
        <dbReference type="Pfam" id="PF13088"/>
    </source>
</evidence>
<accession>A0A4U9UEQ7</accession>
<dbReference type="EMBL" id="LR590484">
    <property type="protein sequence ID" value="VTR31576.1"/>
    <property type="molecule type" value="Genomic_DNA"/>
</dbReference>
<dbReference type="Pfam" id="PF13088">
    <property type="entry name" value="BNR_2"/>
    <property type="match status" value="1"/>
</dbReference>
<dbReference type="Gene3D" id="2.120.10.10">
    <property type="match status" value="1"/>
</dbReference>
<dbReference type="KEGG" id="stha:NCTC11429_00850"/>
<dbReference type="PANTHER" id="PTHR43752">
    <property type="entry name" value="BNR/ASP-BOX REPEAT FAMILY PROTEIN"/>
    <property type="match status" value="1"/>
</dbReference>
<protein>
    <submittedName>
        <fullName evidence="2">Predicted neuraminidase (Sialidase)</fullName>
    </submittedName>
</protein>
<name>A0A4U9UEQ7_9SPHI</name>
<dbReference type="RefSeq" id="WP_028072494.1">
    <property type="nucleotide sequence ID" value="NZ_LR590484.1"/>
</dbReference>
<proteinExistence type="predicted"/>
<dbReference type="InterPro" id="IPR036278">
    <property type="entry name" value="Sialidase_sf"/>
</dbReference>
<feature type="domain" description="Sialidase" evidence="1">
    <location>
        <begin position="54"/>
        <end position="329"/>
    </location>
</feature>
<dbReference type="GeneID" id="78461638"/>
<gene>
    <name evidence="2" type="ORF">NCTC11429_00850</name>
</gene>
<evidence type="ECO:0000313" key="3">
    <source>
        <dbReference type="Proteomes" id="UP000308196"/>
    </source>
</evidence>
<dbReference type="PANTHER" id="PTHR43752:SF2">
    <property type="entry name" value="BNR_ASP-BOX REPEAT FAMILY PROTEIN"/>
    <property type="match status" value="1"/>
</dbReference>
<dbReference type="STRING" id="1123265.GCA_000686625_02901"/>